<accession>A0A225MYQ3</accession>
<feature type="transmembrane region" description="Helical" evidence="6">
    <location>
        <begin position="38"/>
        <end position="58"/>
    </location>
</feature>
<dbReference type="EMBL" id="NJIH01000001">
    <property type="protein sequence ID" value="OWT66406.1"/>
    <property type="molecule type" value="Genomic_DNA"/>
</dbReference>
<proteinExistence type="inferred from homology"/>
<evidence type="ECO:0000256" key="3">
    <source>
        <dbReference type="ARBA" id="ARBA00022692"/>
    </source>
</evidence>
<dbReference type="RefSeq" id="WP_088601532.1">
    <property type="nucleotide sequence ID" value="NZ_NJIH01000001.1"/>
</dbReference>
<organism evidence="7 8">
    <name type="scientific">Candidimonas nitroreducens</name>
    <dbReference type="NCBI Taxonomy" id="683354"/>
    <lineage>
        <taxon>Bacteria</taxon>
        <taxon>Pseudomonadati</taxon>
        <taxon>Pseudomonadota</taxon>
        <taxon>Betaproteobacteria</taxon>
        <taxon>Burkholderiales</taxon>
        <taxon>Alcaligenaceae</taxon>
        <taxon>Candidimonas</taxon>
    </lineage>
</organism>
<evidence type="ECO:0000256" key="5">
    <source>
        <dbReference type="ARBA" id="ARBA00023136"/>
    </source>
</evidence>
<evidence type="ECO:0000256" key="2">
    <source>
        <dbReference type="ARBA" id="ARBA00008333"/>
    </source>
</evidence>
<feature type="transmembrane region" description="Helical" evidence="6">
    <location>
        <begin position="70"/>
        <end position="89"/>
    </location>
</feature>
<feature type="transmembrane region" description="Helical" evidence="6">
    <location>
        <begin position="181"/>
        <end position="201"/>
    </location>
</feature>
<feature type="transmembrane region" description="Helical" evidence="6">
    <location>
        <begin position="249"/>
        <end position="266"/>
    </location>
</feature>
<keyword evidence="8" id="KW-1185">Reference proteome</keyword>
<keyword evidence="4 6" id="KW-1133">Transmembrane helix</keyword>
<dbReference type="NCBIfam" id="NF041756">
    <property type="entry name" value="EfeU"/>
    <property type="match status" value="1"/>
</dbReference>
<comment type="subcellular location">
    <subcellularLocation>
        <location evidence="1">Membrane</location>
        <topology evidence="1">Multi-pass membrane protein</topology>
    </subcellularLocation>
</comment>
<dbReference type="GO" id="GO:0033573">
    <property type="term" value="C:high-affinity iron permease complex"/>
    <property type="evidence" value="ECO:0007669"/>
    <property type="project" value="InterPro"/>
</dbReference>
<dbReference type="Proteomes" id="UP000214603">
    <property type="component" value="Unassembled WGS sequence"/>
</dbReference>
<evidence type="ECO:0000313" key="8">
    <source>
        <dbReference type="Proteomes" id="UP000214603"/>
    </source>
</evidence>
<dbReference type="PANTHER" id="PTHR31632:SF2">
    <property type="entry name" value="PLASMA MEMBRANE IRON PERMEASE"/>
    <property type="match status" value="1"/>
</dbReference>
<feature type="transmembrane region" description="Helical" evidence="6">
    <location>
        <begin position="6"/>
        <end position="26"/>
    </location>
</feature>
<dbReference type="PANTHER" id="PTHR31632">
    <property type="entry name" value="IRON TRANSPORTER FTH1"/>
    <property type="match status" value="1"/>
</dbReference>
<dbReference type="AlphaFoldDB" id="A0A225MYQ3"/>
<gene>
    <name evidence="7" type="ORF">CEY11_01350</name>
</gene>
<keyword evidence="3 6" id="KW-0812">Transmembrane</keyword>
<evidence type="ECO:0000256" key="6">
    <source>
        <dbReference type="SAM" id="Phobius"/>
    </source>
</evidence>
<dbReference type="OrthoDB" id="5294331at2"/>
<dbReference type="InterPro" id="IPR004923">
    <property type="entry name" value="FTR1/Fip1/EfeU"/>
</dbReference>
<comment type="similarity">
    <text evidence="2">Belongs to the oxidase-dependent Fe transporter (OFeT) (TC 9.A.10.1) family.</text>
</comment>
<name>A0A225MYQ3_9BURK</name>
<keyword evidence="5 6" id="KW-0472">Membrane</keyword>
<evidence type="ECO:0000256" key="1">
    <source>
        <dbReference type="ARBA" id="ARBA00004141"/>
    </source>
</evidence>
<comment type="caution">
    <text evidence="7">The sequence shown here is derived from an EMBL/GenBank/DDBJ whole genome shotgun (WGS) entry which is preliminary data.</text>
</comment>
<protein>
    <submittedName>
        <fullName evidence="7">Iron transporter</fullName>
    </submittedName>
</protein>
<feature type="transmembrane region" description="Helical" evidence="6">
    <location>
        <begin position="149"/>
        <end position="169"/>
    </location>
</feature>
<evidence type="ECO:0000313" key="7">
    <source>
        <dbReference type="EMBL" id="OWT66406.1"/>
    </source>
</evidence>
<dbReference type="Pfam" id="PF03239">
    <property type="entry name" value="FTR1"/>
    <property type="match status" value="1"/>
</dbReference>
<sequence length="282" mass="30320">MFVPFLIMLREGIEAALIVGIVAGYLSQTGRHQWLPYVWIGILLALGFSLLTGAAIQYGNAEFPQKIQEIFEAVIGFVAVGVLTSMVLWMKKAARSMAKSLRVSIDEALAARSSANGLGLIALVFFAVAREGVESVFFLLAAFQQSHSAEAPTGALLGLLCSVGIGYGIYVGGLRLNLTRFFRWTGIFILAVAAGVLSSSMKSLHEAGIWNYAQAVVFDWSNTLPVGSPLGVFLSGIFGYQDTPTVSEITVYFAYLAATLYVFLCPSRKSDPVKDKIAQGQA</sequence>
<reference evidence="8" key="1">
    <citation type="submission" date="2017-06" db="EMBL/GenBank/DDBJ databases">
        <title>Herbaspirillum phytohormonus sp. nov., isolated from the root nodule of Robinia pseudoacacia in lead-zinc mine.</title>
        <authorList>
            <person name="Fan M."/>
            <person name="Lin Y."/>
        </authorList>
    </citation>
    <scope>NUCLEOTIDE SEQUENCE [LARGE SCALE GENOMIC DNA]</scope>
    <source>
        <strain evidence="8">SC-089</strain>
    </source>
</reference>
<dbReference type="GO" id="GO:0015093">
    <property type="term" value="F:ferrous iron transmembrane transporter activity"/>
    <property type="evidence" value="ECO:0007669"/>
    <property type="project" value="TreeGrafter"/>
</dbReference>
<evidence type="ECO:0000256" key="4">
    <source>
        <dbReference type="ARBA" id="ARBA00022989"/>
    </source>
</evidence>